<dbReference type="InterPro" id="IPR000702">
    <property type="entry name" value="Ribosomal_uL6-like"/>
</dbReference>
<evidence type="ECO:0000256" key="5">
    <source>
        <dbReference type="NCBIfam" id="TIGR03654"/>
    </source>
</evidence>
<dbReference type="GO" id="GO:0019843">
    <property type="term" value="F:rRNA binding"/>
    <property type="evidence" value="ECO:0007669"/>
    <property type="project" value="UniProtKB-UniRule"/>
</dbReference>
<dbReference type="GO" id="GO:0002181">
    <property type="term" value="P:cytoplasmic translation"/>
    <property type="evidence" value="ECO:0007669"/>
    <property type="project" value="TreeGrafter"/>
</dbReference>
<evidence type="ECO:0000313" key="9">
    <source>
        <dbReference type="EMBL" id="AKQ01129.1"/>
    </source>
</evidence>
<proteinExistence type="inferred from homology"/>
<dbReference type="GO" id="GO:0003735">
    <property type="term" value="F:structural constituent of ribosome"/>
    <property type="evidence" value="ECO:0007669"/>
    <property type="project" value="UniProtKB-UniRule"/>
</dbReference>
<dbReference type="FunFam" id="3.90.930.12:FF:000001">
    <property type="entry name" value="50S ribosomal protein L6"/>
    <property type="match status" value="1"/>
</dbReference>
<evidence type="ECO:0000256" key="6">
    <source>
        <dbReference type="RuleBase" id="RU003869"/>
    </source>
</evidence>
<evidence type="ECO:0000256" key="2">
    <source>
        <dbReference type="ARBA" id="ARBA00022980"/>
    </source>
</evidence>
<keyword evidence="3 6" id="KW-0687">Ribonucleoprotein</keyword>
<dbReference type="PRINTS" id="PR00059">
    <property type="entry name" value="RIBOSOMALL6"/>
</dbReference>
<evidence type="ECO:0000256" key="4">
    <source>
        <dbReference type="ARBA" id="ARBA00035454"/>
    </source>
</evidence>
<comment type="similarity">
    <text evidence="1 6">Belongs to the universal ribosomal protein uL6 family.</text>
</comment>
<keyword evidence="7" id="KW-0694">RNA-binding</keyword>
<dbReference type="PIRSF" id="PIRSF002162">
    <property type="entry name" value="Ribosomal_L6"/>
    <property type="match status" value="1"/>
</dbReference>
<keyword evidence="7" id="KW-0699">rRNA-binding</keyword>
<dbReference type="NCBIfam" id="TIGR03654">
    <property type="entry name" value="L6_bact"/>
    <property type="match status" value="1"/>
</dbReference>
<dbReference type="PANTHER" id="PTHR11655:SF14">
    <property type="entry name" value="LARGE RIBOSOMAL SUBUNIT PROTEIN UL6M"/>
    <property type="match status" value="1"/>
</dbReference>
<comment type="function">
    <text evidence="7">This protein binds to the 23S rRNA, and is important in its secondary structure. It is located near the subunit interface in the base of the L7/L12 stalk, and near the tRNA binding site of the peptidyltransferase center.</text>
</comment>
<sequence>MPIEIPSGVEVEIKGSSVRVKGPKGEMSHTFPEIISFKREGDVLHVERASEEKFGRTIHGTARALVRNMVHGTSQGFSKTLEVQGVGYRGEIKGKTLVLHVGYSHPIEVEPAAGISFSLGEKGEIIVSGHDKELVGETAARIRKVRPPEPFKGKGIRYQGEYVRHKAGKAGKAAVA</sequence>
<protein>
    <recommendedName>
        <fullName evidence="4 5">50S ribosomal protein L6</fullName>
    </recommendedName>
</protein>
<name>A0A0H4TKT5_9CHLR</name>
<evidence type="ECO:0000256" key="1">
    <source>
        <dbReference type="ARBA" id="ARBA00009356"/>
    </source>
</evidence>
<dbReference type="InterPro" id="IPR020040">
    <property type="entry name" value="Ribosomal_uL6_a/b-dom"/>
</dbReference>
<evidence type="ECO:0000259" key="8">
    <source>
        <dbReference type="Pfam" id="PF00347"/>
    </source>
</evidence>
<dbReference type="EMBL" id="KT006951">
    <property type="protein sequence ID" value="AKQ01129.1"/>
    <property type="molecule type" value="Genomic_DNA"/>
</dbReference>
<dbReference type="SUPFAM" id="SSF56053">
    <property type="entry name" value="Ribosomal protein L6"/>
    <property type="match status" value="2"/>
</dbReference>
<keyword evidence="2 6" id="KW-0689">Ribosomal protein</keyword>
<evidence type="ECO:0000256" key="7">
    <source>
        <dbReference type="RuleBase" id="RU003870"/>
    </source>
</evidence>
<evidence type="ECO:0000256" key="3">
    <source>
        <dbReference type="ARBA" id="ARBA00023274"/>
    </source>
</evidence>
<dbReference type="InterPro" id="IPR019906">
    <property type="entry name" value="Ribosomal_uL6_bac-type"/>
</dbReference>
<feature type="domain" description="Large ribosomal subunit protein uL6 alpha-beta" evidence="8">
    <location>
        <begin position="5"/>
        <end position="76"/>
    </location>
</feature>
<organism evidence="9">
    <name type="scientific">uncultured Chloroflexi bacterium Rifle_16ft_4_minimus_1477</name>
    <dbReference type="NCBI Taxonomy" id="1665058"/>
    <lineage>
        <taxon>Bacteria</taxon>
        <taxon>Bacillati</taxon>
        <taxon>Chloroflexota</taxon>
        <taxon>environmental samples</taxon>
    </lineage>
</organism>
<dbReference type="AlphaFoldDB" id="A0A0H4TKT5"/>
<dbReference type="InterPro" id="IPR036789">
    <property type="entry name" value="Ribosomal_uL6-like_a/b-dom_sf"/>
</dbReference>
<accession>A0A0H4TKT5</accession>
<feature type="domain" description="Large ribosomal subunit protein uL6 alpha-beta" evidence="8">
    <location>
        <begin position="85"/>
        <end position="158"/>
    </location>
</feature>
<reference evidence="9" key="1">
    <citation type="journal article" date="2015" name="ISME J.">
        <title>Aquifer environment selects for microbial species cohorts in sediment and groundwater.</title>
        <authorList>
            <person name="Hug L.A."/>
            <person name="Thomas B.C."/>
            <person name="Brown C.T."/>
            <person name="Frischkorn K.R."/>
            <person name="Williams K.H."/>
            <person name="Tringe S.G."/>
            <person name="Banfield J.F."/>
        </authorList>
    </citation>
    <scope>NUCLEOTIDE SEQUENCE</scope>
</reference>
<dbReference type="Pfam" id="PF00347">
    <property type="entry name" value="Ribosomal_L6"/>
    <property type="match status" value="2"/>
</dbReference>
<dbReference type="GO" id="GO:0022625">
    <property type="term" value="C:cytosolic large ribosomal subunit"/>
    <property type="evidence" value="ECO:0007669"/>
    <property type="project" value="UniProtKB-UniRule"/>
</dbReference>
<dbReference type="PANTHER" id="PTHR11655">
    <property type="entry name" value="60S/50S RIBOSOMAL PROTEIN L6/L9"/>
    <property type="match status" value="1"/>
</dbReference>
<dbReference type="Gene3D" id="3.90.930.12">
    <property type="entry name" value="Ribosomal protein L6, alpha-beta domain"/>
    <property type="match status" value="2"/>
</dbReference>